<dbReference type="InterPro" id="IPR000244">
    <property type="entry name" value="Ribosomal_bL9"/>
</dbReference>
<feature type="domain" description="Large ribosomal subunit protein bL9 C-terminal" evidence="1">
    <location>
        <begin position="30"/>
        <end position="112"/>
    </location>
</feature>
<dbReference type="GO" id="GO:0006412">
    <property type="term" value="P:translation"/>
    <property type="evidence" value="ECO:0007669"/>
    <property type="project" value="InterPro"/>
</dbReference>
<sequence>KAVQANEANRAVFEGRRGELEAAANEKLSAAQARVEKLADYTLTIVVKVGEEDKLYGSVGTQDIVSGLAADGIDVARSEVRMPEGVIRVAGDYEISLQFHSDVTVDINVSVVPE</sequence>
<dbReference type="Pfam" id="PF03948">
    <property type="entry name" value="Ribosomal_L9_C"/>
    <property type="match status" value="1"/>
</dbReference>
<dbReference type="AlphaFoldDB" id="A0A383AJX5"/>
<dbReference type="InterPro" id="IPR020069">
    <property type="entry name" value="Ribosomal_bL9_C"/>
</dbReference>
<dbReference type="GO" id="GO:0005840">
    <property type="term" value="C:ribosome"/>
    <property type="evidence" value="ECO:0007669"/>
    <property type="project" value="InterPro"/>
</dbReference>
<name>A0A383AJX5_9ZZZZ</name>
<evidence type="ECO:0000259" key="1">
    <source>
        <dbReference type="Pfam" id="PF03948"/>
    </source>
</evidence>
<dbReference type="EMBL" id="UINC01192812">
    <property type="protein sequence ID" value="SVE08137.1"/>
    <property type="molecule type" value="Genomic_DNA"/>
</dbReference>
<dbReference type="Gene3D" id="3.10.430.100">
    <property type="entry name" value="Ribosomal protein L9, C-terminal domain"/>
    <property type="match status" value="1"/>
</dbReference>
<dbReference type="GO" id="GO:0003735">
    <property type="term" value="F:structural constituent of ribosome"/>
    <property type="evidence" value="ECO:0007669"/>
    <property type="project" value="InterPro"/>
</dbReference>
<accession>A0A383AJX5</accession>
<gene>
    <name evidence="2" type="ORF">METZ01_LOCUS460991</name>
</gene>
<feature type="non-terminal residue" evidence="2">
    <location>
        <position position="1"/>
    </location>
</feature>
<protein>
    <recommendedName>
        <fullName evidence="1">Large ribosomal subunit protein bL9 C-terminal domain-containing protein</fullName>
    </recommendedName>
</protein>
<reference evidence="2" key="1">
    <citation type="submission" date="2018-05" db="EMBL/GenBank/DDBJ databases">
        <authorList>
            <person name="Lanie J.A."/>
            <person name="Ng W.-L."/>
            <person name="Kazmierczak K.M."/>
            <person name="Andrzejewski T.M."/>
            <person name="Davidsen T.M."/>
            <person name="Wayne K.J."/>
            <person name="Tettelin H."/>
            <person name="Glass J.I."/>
            <person name="Rusch D."/>
            <person name="Podicherti R."/>
            <person name="Tsui H.-C.T."/>
            <person name="Winkler M.E."/>
        </authorList>
    </citation>
    <scope>NUCLEOTIDE SEQUENCE</scope>
</reference>
<dbReference type="InterPro" id="IPR020594">
    <property type="entry name" value="Ribosomal_bL9_bac/chp"/>
</dbReference>
<evidence type="ECO:0000313" key="2">
    <source>
        <dbReference type="EMBL" id="SVE08137.1"/>
    </source>
</evidence>
<dbReference type="InterPro" id="IPR036791">
    <property type="entry name" value="Ribosomal_bL9_C_sf"/>
</dbReference>
<dbReference type="SUPFAM" id="SSF55653">
    <property type="entry name" value="Ribosomal protein L9 C-domain"/>
    <property type="match status" value="1"/>
</dbReference>
<proteinExistence type="predicted"/>
<dbReference type="NCBIfam" id="TIGR00158">
    <property type="entry name" value="L9"/>
    <property type="match status" value="1"/>
</dbReference>
<dbReference type="PANTHER" id="PTHR21368">
    <property type="entry name" value="50S RIBOSOMAL PROTEIN L9"/>
    <property type="match status" value="1"/>
</dbReference>
<organism evidence="2">
    <name type="scientific">marine metagenome</name>
    <dbReference type="NCBI Taxonomy" id="408172"/>
    <lineage>
        <taxon>unclassified sequences</taxon>
        <taxon>metagenomes</taxon>
        <taxon>ecological metagenomes</taxon>
    </lineage>
</organism>